<name>A0ABR0AG48_9CRUS</name>
<dbReference type="EMBL" id="JAOYFB010000037">
    <property type="protein sequence ID" value="KAK4024097.1"/>
    <property type="molecule type" value="Genomic_DNA"/>
</dbReference>
<dbReference type="Proteomes" id="UP001234178">
    <property type="component" value="Unassembled WGS sequence"/>
</dbReference>
<sequence length="61" mass="6627">MIAIGSLRIATTGDNSSNKNANLKLIQKNCVSSEDTQSDDVTHVTASKQEPDSSTRHQINR</sequence>
<organism evidence="2 3">
    <name type="scientific">Daphnia magna</name>
    <dbReference type="NCBI Taxonomy" id="35525"/>
    <lineage>
        <taxon>Eukaryota</taxon>
        <taxon>Metazoa</taxon>
        <taxon>Ecdysozoa</taxon>
        <taxon>Arthropoda</taxon>
        <taxon>Crustacea</taxon>
        <taxon>Branchiopoda</taxon>
        <taxon>Diplostraca</taxon>
        <taxon>Cladocera</taxon>
        <taxon>Anomopoda</taxon>
        <taxon>Daphniidae</taxon>
        <taxon>Daphnia</taxon>
    </lineage>
</organism>
<keyword evidence="3" id="KW-1185">Reference proteome</keyword>
<proteinExistence type="predicted"/>
<feature type="region of interest" description="Disordered" evidence="1">
    <location>
        <begin position="1"/>
        <end position="20"/>
    </location>
</feature>
<accession>A0ABR0AG48</accession>
<evidence type="ECO:0000313" key="3">
    <source>
        <dbReference type="Proteomes" id="UP001234178"/>
    </source>
</evidence>
<comment type="caution">
    <text evidence="2">The sequence shown here is derived from an EMBL/GenBank/DDBJ whole genome shotgun (WGS) entry which is preliminary data.</text>
</comment>
<gene>
    <name evidence="2" type="ORF">OUZ56_009487</name>
</gene>
<evidence type="ECO:0000313" key="2">
    <source>
        <dbReference type="EMBL" id="KAK4024097.1"/>
    </source>
</evidence>
<protein>
    <submittedName>
        <fullName evidence="2">Uncharacterized protein</fullName>
    </submittedName>
</protein>
<reference evidence="2 3" key="1">
    <citation type="journal article" date="2023" name="Nucleic Acids Res.">
        <title>The hologenome of Daphnia magna reveals possible DNA methylation and microbiome-mediated evolution of the host genome.</title>
        <authorList>
            <person name="Chaturvedi A."/>
            <person name="Li X."/>
            <person name="Dhandapani V."/>
            <person name="Marshall H."/>
            <person name="Kissane S."/>
            <person name="Cuenca-Cambronero M."/>
            <person name="Asole G."/>
            <person name="Calvet F."/>
            <person name="Ruiz-Romero M."/>
            <person name="Marangio P."/>
            <person name="Guigo R."/>
            <person name="Rago D."/>
            <person name="Mirbahai L."/>
            <person name="Eastwood N."/>
            <person name="Colbourne J.K."/>
            <person name="Zhou J."/>
            <person name="Mallon E."/>
            <person name="Orsini L."/>
        </authorList>
    </citation>
    <scope>NUCLEOTIDE SEQUENCE [LARGE SCALE GENOMIC DNA]</scope>
    <source>
        <strain evidence="2">LRV0_1</strain>
    </source>
</reference>
<evidence type="ECO:0000256" key="1">
    <source>
        <dbReference type="SAM" id="MobiDB-lite"/>
    </source>
</evidence>
<feature type="region of interest" description="Disordered" evidence="1">
    <location>
        <begin position="32"/>
        <end position="61"/>
    </location>
</feature>